<comment type="caution">
    <text evidence="1">The sequence shown here is derived from an EMBL/GenBank/DDBJ whole genome shotgun (WGS) entry which is preliminary data.</text>
</comment>
<evidence type="ECO:0000313" key="1">
    <source>
        <dbReference type="EMBL" id="EKF42665.1"/>
    </source>
</evidence>
<gene>
    <name evidence="1" type="ORF">NA8A_08359</name>
</gene>
<reference evidence="1 2" key="1">
    <citation type="journal article" date="2012" name="J. Bacteriol.">
        <title>Genome Sequence of Nitratireductor indicus Type Strain C115.</title>
        <authorList>
            <person name="Lai Q."/>
            <person name="Li G."/>
            <person name="Yu Z."/>
            <person name="Shao Z."/>
        </authorList>
    </citation>
    <scope>NUCLEOTIDE SEQUENCE [LARGE SCALE GENOMIC DNA]</scope>
    <source>
        <strain evidence="1 2">C115</strain>
    </source>
</reference>
<evidence type="ECO:0000313" key="2">
    <source>
        <dbReference type="Proteomes" id="UP000007374"/>
    </source>
</evidence>
<accession>K2NTQ4</accession>
<sequence>MSAIYPAIFTGIRQIMFIAGAHKGVGQEGGWCGYGVAALTAPVQQCAPQFTSIPPGIGLSVVQKGHSEPRSNEYEHTAANIRVQI</sequence>
<dbReference type="AlphaFoldDB" id="K2NTQ4"/>
<name>K2NTQ4_9HYPH</name>
<keyword evidence="2" id="KW-1185">Reference proteome</keyword>
<proteinExistence type="predicted"/>
<dbReference type="Proteomes" id="UP000007374">
    <property type="component" value="Unassembled WGS sequence"/>
</dbReference>
<protein>
    <submittedName>
        <fullName evidence="1">Uncharacterized protein</fullName>
    </submittedName>
</protein>
<dbReference type="EMBL" id="AMSI01000005">
    <property type="protein sequence ID" value="EKF42665.1"/>
    <property type="molecule type" value="Genomic_DNA"/>
</dbReference>
<organism evidence="1 2">
    <name type="scientific">Nitratireductor indicus C115</name>
    <dbReference type="NCBI Taxonomy" id="1231190"/>
    <lineage>
        <taxon>Bacteria</taxon>
        <taxon>Pseudomonadati</taxon>
        <taxon>Pseudomonadota</taxon>
        <taxon>Alphaproteobacteria</taxon>
        <taxon>Hyphomicrobiales</taxon>
        <taxon>Phyllobacteriaceae</taxon>
        <taxon>Nitratireductor</taxon>
    </lineage>
</organism>